<evidence type="ECO:0000256" key="1">
    <source>
        <dbReference type="ARBA" id="ARBA00004141"/>
    </source>
</evidence>
<evidence type="ECO:0000256" key="6">
    <source>
        <dbReference type="ARBA" id="ARBA00023136"/>
    </source>
</evidence>
<keyword evidence="4 8" id="KW-0812">Transmembrane</keyword>
<dbReference type="InterPro" id="IPR020846">
    <property type="entry name" value="MFS_dom"/>
</dbReference>
<dbReference type="InterPro" id="IPR003663">
    <property type="entry name" value="Sugar/inositol_transpt"/>
</dbReference>
<dbReference type="PRINTS" id="PR00171">
    <property type="entry name" value="SUGRTRNSPORT"/>
</dbReference>
<feature type="transmembrane region" description="Helical" evidence="8">
    <location>
        <begin position="136"/>
        <end position="154"/>
    </location>
</feature>
<keyword evidence="5 8" id="KW-1133">Transmembrane helix</keyword>
<feature type="transmembrane region" description="Helical" evidence="8">
    <location>
        <begin position="452"/>
        <end position="471"/>
    </location>
</feature>
<dbReference type="PROSITE" id="PS00216">
    <property type="entry name" value="SUGAR_TRANSPORT_1"/>
    <property type="match status" value="2"/>
</dbReference>
<protein>
    <recommendedName>
        <fullName evidence="9">Major facilitator superfamily (MFS) profile domain-containing protein</fullName>
    </recommendedName>
</protein>
<dbReference type="InterPro" id="IPR005829">
    <property type="entry name" value="Sugar_transporter_CS"/>
</dbReference>
<keyword evidence="3 7" id="KW-0813">Transport</keyword>
<dbReference type="SUPFAM" id="SSF103473">
    <property type="entry name" value="MFS general substrate transporter"/>
    <property type="match status" value="1"/>
</dbReference>
<feature type="transmembrane region" description="Helical" evidence="8">
    <location>
        <begin position="224"/>
        <end position="243"/>
    </location>
</feature>
<evidence type="ECO:0000256" key="8">
    <source>
        <dbReference type="SAM" id="Phobius"/>
    </source>
</evidence>
<reference evidence="10" key="1">
    <citation type="submission" date="2015-03" db="EMBL/GenBank/DDBJ databases">
        <title>A transcriptome of Araucaria cunninghamii, an australian fine timber species.</title>
        <authorList>
            <person name="Jing Yi C.J.Y."/>
            <person name="Yin San L.Y.S."/>
            <person name="Abdul Karim S.S."/>
            <person name="Wan Azmi N.N."/>
            <person name="Hercus R.R."/>
            <person name="Croft L.L."/>
        </authorList>
    </citation>
    <scope>NUCLEOTIDE SEQUENCE</scope>
    <source>
        <strain evidence="10">MI0301</strain>
        <tissue evidence="10">Leaf</tissue>
    </source>
</reference>
<dbReference type="InterPro" id="IPR005828">
    <property type="entry name" value="MFS_sugar_transport-like"/>
</dbReference>
<feature type="transmembrane region" description="Helical" evidence="8">
    <location>
        <begin position="363"/>
        <end position="380"/>
    </location>
</feature>
<feature type="transmembrane region" description="Helical" evidence="8">
    <location>
        <begin position="194"/>
        <end position="212"/>
    </location>
</feature>
<evidence type="ECO:0000256" key="5">
    <source>
        <dbReference type="ARBA" id="ARBA00022989"/>
    </source>
</evidence>
<name>A0A0D6R4K2_ARACU</name>
<dbReference type="GO" id="GO:0005737">
    <property type="term" value="C:cytoplasm"/>
    <property type="evidence" value="ECO:0007669"/>
    <property type="project" value="UniProtKB-ARBA"/>
</dbReference>
<dbReference type="AlphaFoldDB" id="A0A0D6R4K2"/>
<evidence type="ECO:0000256" key="7">
    <source>
        <dbReference type="RuleBase" id="RU003346"/>
    </source>
</evidence>
<keyword evidence="6 8" id="KW-0472">Membrane</keyword>
<feature type="transmembrane region" description="Helical" evidence="8">
    <location>
        <begin position="54"/>
        <end position="75"/>
    </location>
</feature>
<dbReference type="Pfam" id="PF00083">
    <property type="entry name" value="Sugar_tr"/>
    <property type="match status" value="1"/>
</dbReference>
<dbReference type="PANTHER" id="PTHR48023">
    <property type="entry name" value="D-XYLOSE-PROTON SYMPORTER-LIKE 2"/>
    <property type="match status" value="1"/>
</dbReference>
<comment type="subcellular location">
    <subcellularLocation>
        <location evidence="1">Membrane</location>
        <topology evidence="1">Multi-pass membrane protein</topology>
    </subcellularLocation>
</comment>
<evidence type="ECO:0000256" key="3">
    <source>
        <dbReference type="ARBA" id="ARBA00022448"/>
    </source>
</evidence>
<feature type="transmembrane region" description="Helical" evidence="8">
    <location>
        <begin position="477"/>
        <end position="502"/>
    </location>
</feature>
<dbReference type="FunFam" id="1.20.1250.20:FF:000118">
    <property type="entry name" value="D-xylose-proton symporter-like 3, chloroplastic"/>
    <property type="match status" value="1"/>
</dbReference>
<evidence type="ECO:0000259" key="9">
    <source>
        <dbReference type="PROSITE" id="PS50850"/>
    </source>
</evidence>
<dbReference type="EMBL" id="GCKF01031552">
    <property type="protein sequence ID" value="JAG97744.1"/>
    <property type="molecule type" value="Transcribed_RNA"/>
</dbReference>
<proteinExistence type="inferred from homology"/>
<dbReference type="NCBIfam" id="TIGR00879">
    <property type="entry name" value="SP"/>
    <property type="match status" value="1"/>
</dbReference>
<evidence type="ECO:0000313" key="10">
    <source>
        <dbReference type="EMBL" id="JAG97744.1"/>
    </source>
</evidence>
<dbReference type="GO" id="GO:0022857">
    <property type="term" value="F:transmembrane transporter activity"/>
    <property type="evidence" value="ECO:0007669"/>
    <property type="project" value="InterPro"/>
</dbReference>
<accession>A0A0D6R4K2</accession>
<organism evidence="10">
    <name type="scientific">Araucaria cunninghamii</name>
    <name type="common">Hoop pine</name>
    <name type="synonym">Moreton Bay pine</name>
    <dbReference type="NCBI Taxonomy" id="56994"/>
    <lineage>
        <taxon>Eukaryota</taxon>
        <taxon>Viridiplantae</taxon>
        <taxon>Streptophyta</taxon>
        <taxon>Embryophyta</taxon>
        <taxon>Tracheophyta</taxon>
        <taxon>Spermatophyta</taxon>
        <taxon>Pinopsida</taxon>
        <taxon>Pinidae</taxon>
        <taxon>Conifers II</taxon>
        <taxon>Araucariales</taxon>
        <taxon>Araucariaceae</taxon>
        <taxon>Araucaria</taxon>
    </lineage>
</organism>
<dbReference type="GO" id="GO:1904659">
    <property type="term" value="P:D-glucose transmembrane transport"/>
    <property type="evidence" value="ECO:0007669"/>
    <property type="project" value="TreeGrafter"/>
</dbReference>
<dbReference type="InterPro" id="IPR050820">
    <property type="entry name" value="MFS_Sugar_Transporter"/>
</dbReference>
<dbReference type="PANTHER" id="PTHR48023:SF4">
    <property type="entry name" value="D-XYLOSE-PROTON SYMPORTER-LIKE 2"/>
    <property type="match status" value="1"/>
</dbReference>
<sequence length="519" mass="56357">MESQTNNQPEKNRFSMLGWISRRKGEESSTESCDGEETRNHQPFVAGRELNESYAVSAVIFVFLFPALGGLLFGYDIGATSGADVSLESAERSGTDWYNMSSIENGLVVSGSLFGALIGSIISFKIADILGRRRVLFLAAMLYIIGALVSALAPDFIVLIIGRFIFGFGIGLAMHSAPLYIAETSPPQIRGRLISLKEFFIVIGMLLGYLVSSLAVDAVGGWRYMYGASIPLAIIMGLGMWWLPPSPRWILLCAIQGRGDMEELKIKATSILNRLRGQPVGNVASNELIEDYLRSLQDAYQDQEQKVSIWQVFQGTSLKALIIGGGLVFFQQITGQPSVLYYAAKILQSAGLSAASSATRVSVIIGFFKLLMTGTAVLIVDKVGRRPLLITGVTGMVVSLFLLAAYYKYLGSAPVLAVIALLLYVGSYQTSFGPIGWLMISEIFPLHTRGRGISIAVLINFATNALVTFSFSPLRELLGTAFLFLIFGGIGVLALCFIIFVVPETKGLTLEEIESKLLK</sequence>
<feature type="domain" description="Major facilitator superfamily (MFS) profile" evidence="9">
    <location>
        <begin position="62"/>
        <end position="506"/>
    </location>
</feature>
<dbReference type="CDD" id="cd17362">
    <property type="entry name" value="MFS_GLUT10_12_Class3_like"/>
    <property type="match status" value="1"/>
</dbReference>
<feature type="transmembrane region" description="Helical" evidence="8">
    <location>
        <begin position="413"/>
        <end position="440"/>
    </location>
</feature>
<dbReference type="PROSITE" id="PS00217">
    <property type="entry name" value="SUGAR_TRANSPORT_2"/>
    <property type="match status" value="1"/>
</dbReference>
<dbReference type="Gene3D" id="1.20.1250.20">
    <property type="entry name" value="MFS general substrate transporter like domains"/>
    <property type="match status" value="1"/>
</dbReference>
<evidence type="ECO:0000256" key="2">
    <source>
        <dbReference type="ARBA" id="ARBA00010992"/>
    </source>
</evidence>
<feature type="transmembrane region" description="Helical" evidence="8">
    <location>
        <begin position="320"/>
        <end position="343"/>
    </location>
</feature>
<comment type="similarity">
    <text evidence="2 7">Belongs to the major facilitator superfamily. Sugar transporter (TC 2.A.1.1) family.</text>
</comment>
<dbReference type="InterPro" id="IPR036259">
    <property type="entry name" value="MFS_trans_sf"/>
</dbReference>
<dbReference type="PROSITE" id="PS50850">
    <property type="entry name" value="MFS"/>
    <property type="match status" value="1"/>
</dbReference>
<evidence type="ECO:0000256" key="4">
    <source>
        <dbReference type="ARBA" id="ARBA00022692"/>
    </source>
</evidence>
<dbReference type="GO" id="GO:0016020">
    <property type="term" value="C:membrane"/>
    <property type="evidence" value="ECO:0007669"/>
    <property type="project" value="UniProtKB-SubCell"/>
</dbReference>
<feature type="transmembrane region" description="Helical" evidence="8">
    <location>
        <begin position="106"/>
        <end position="124"/>
    </location>
</feature>
<feature type="transmembrane region" description="Helical" evidence="8">
    <location>
        <begin position="160"/>
        <end position="182"/>
    </location>
</feature>
<feature type="transmembrane region" description="Helical" evidence="8">
    <location>
        <begin position="387"/>
        <end position="407"/>
    </location>
</feature>